<gene>
    <name evidence="1" type="ORF">ABRP34_01455</name>
</gene>
<accession>A0AAU8ESK9</accession>
<sequence length="232" mass="26262">MAERKAVTKQLARSYRAGDRIRKGRILDDVVELTGWHRDHARAVLRHALDPSKPRRVRPGRAPVYGADLQPALVFCWAVLRAPAGKLLAAVMPELVPMLREEKALDITDAQAELLRRMSAATVDRRLAGERAKLLPRGRSHTKPGSLLKSQKNWSRVRELVGYLRYDTAAELELLNHIWELDRIFTNYLLPQQKLVSKTRHGARVTKIHDAPATPHGARPQMLILTGRRQPA</sequence>
<protein>
    <recommendedName>
        <fullName evidence="2">Transposase</fullName>
    </recommendedName>
</protein>
<proteinExistence type="predicted"/>
<dbReference type="RefSeq" id="WP_353711970.1">
    <property type="nucleotide sequence ID" value="NZ_CP159279.1"/>
</dbReference>
<name>A0AAU8ESK9_9MICC</name>
<evidence type="ECO:0000313" key="1">
    <source>
        <dbReference type="EMBL" id="XCH11710.1"/>
    </source>
</evidence>
<organism evidence="1">
    <name type="scientific">Arthrobacter sp. K5</name>
    <dbReference type="NCBI Taxonomy" id="2839623"/>
    <lineage>
        <taxon>Bacteria</taxon>
        <taxon>Bacillati</taxon>
        <taxon>Actinomycetota</taxon>
        <taxon>Actinomycetes</taxon>
        <taxon>Micrococcales</taxon>
        <taxon>Micrococcaceae</taxon>
        <taxon>Arthrobacter</taxon>
    </lineage>
</organism>
<evidence type="ECO:0008006" key="2">
    <source>
        <dbReference type="Google" id="ProtNLM"/>
    </source>
</evidence>
<dbReference type="AlphaFoldDB" id="A0AAU8ESK9"/>
<dbReference type="EMBL" id="CP159279">
    <property type="protein sequence ID" value="XCH11710.1"/>
    <property type="molecule type" value="Genomic_DNA"/>
</dbReference>
<reference evidence="1" key="1">
    <citation type="submission" date="2024-06" db="EMBL/GenBank/DDBJ databases">
        <title>Biodegradation of dimethachlon by Arthrobacter sp. K5: mechanistic insights and ecological implications.</title>
        <authorList>
            <person name="Hu S."/>
            <person name="Lu P."/>
        </authorList>
    </citation>
    <scope>NUCLEOTIDE SEQUENCE</scope>
    <source>
        <strain evidence="1">K5</strain>
    </source>
</reference>